<comment type="caution">
    <text evidence="1">The sequence shown here is derived from an EMBL/GenBank/DDBJ whole genome shotgun (WGS) entry which is preliminary data.</text>
</comment>
<dbReference type="AlphaFoldDB" id="A0A4C1V7J4"/>
<gene>
    <name evidence="1" type="ORF">EVAR_25049_1</name>
</gene>
<accession>A0A4C1V7J4</accession>
<sequence length="115" mass="13427">MTHKASVEALDRTMRYLHNSNYAMDGCTILFSEDFLTKHLSMKKLCSQWTSHLLSEAQKTDRVTWYSVMFTRFKEGASNLVWDIVTSDGTWIPYRSIEMSRNQPKWRASEVLLNG</sequence>
<dbReference type="Proteomes" id="UP000299102">
    <property type="component" value="Unassembled WGS sequence"/>
</dbReference>
<organism evidence="1 2">
    <name type="scientific">Eumeta variegata</name>
    <name type="common">Bagworm moth</name>
    <name type="synonym">Eumeta japonica</name>
    <dbReference type="NCBI Taxonomy" id="151549"/>
    <lineage>
        <taxon>Eukaryota</taxon>
        <taxon>Metazoa</taxon>
        <taxon>Ecdysozoa</taxon>
        <taxon>Arthropoda</taxon>
        <taxon>Hexapoda</taxon>
        <taxon>Insecta</taxon>
        <taxon>Pterygota</taxon>
        <taxon>Neoptera</taxon>
        <taxon>Endopterygota</taxon>
        <taxon>Lepidoptera</taxon>
        <taxon>Glossata</taxon>
        <taxon>Ditrysia</taxon>
        <taxon>Tineoidea</taxon>
        <taxon>Psychidae</taxon>
        <taxon>Oiketicinae</taxon>
        <taxon>Eumeta</taxon>
    </lineage>
</organism>
<keyword evidence="2" id="KW-1185">Reference proteome</keyword>
<evidence type="ECO:0000313" key="2">
    <source>
        <dbReference type="Proteomes" id="UP000299102"/>
    </source>
</evidence>
<reference evidence="1 2" key="1">
    <citation type="journal article" date="2019" name="Commun. Biol.">
        <title>The bagworm genome reveals a unique fibroin gene that provides high tensile strength.</title>
        <authorList>
            <person name="Kono N."/>
            <person name="Nakamura H."/>
            <person name="Ohtoshi R."/>
            <person name="Tomita M."/>
            <person name="Numata K."/>
            <person name="Arakawa K."/>
        </authorList>
    </citation>
    <scope>NUCLEOTIDE SEQUENCE [LARGE SCALE GENOMIC DNA]</scope>
</reference>
<name>A0A4C1V7J4_EUMVA</name>
<protein>
    <recommendedName>
        <fullName evidence="3">Mariner Mos1 transposase</fullName>
    </recommendedName>
</protein>
<evidence type="ECO:0008006" key="3">
    <source>
        <dbReference type="Google" id="ProtNLM"/>
    </source>
</evidence>
<dbReference type="EMBL" id="BGZK01000288">
    <property type="protein sequence ID" value="GBP34446.1"/>
    <property type="molecule type" value="Genomic_DNA"/>
</dbReference>
<proteinExistence type="predicted"/>
<evidence type="ECO:0000313" key="1">
    <source>
        <dbReference type="EMBL" id="GBP34446.1"/>
    </source>
</evidence>
<dbReference type="OrthoDB" id="10017160at2759"/>